<dbReference type="InterPro" id="IPR036291">
    <property type="entry name" value="NAD(P)-bd_dom_sf"/>
</dbReference>
<dbReference type="PANTHER" id="PTHR22604">
    <property type="entry name" value="OXIDOREDUCTASES"/>
    <property type="match status" value="1"/>
</dbReference>
<comment type="similarity">
    <text evidence="1">Belongs to the Gfo/Idh/MocA family.</text>
</comment>
<dbReference type="EMBL" id="CP022132">
    <property type="protein sequence ID" value="ASG68437.1"/>
    <property type="molecule type" value="Genomic_DNA"/>
</dbReference>
<evidence type="ECO:0000256" key="2">
    <source>
        <dbReference type="ARBA" id="ARBA00023002"/>
    </source>
</evidence>
<proteinExistence type="inferred from homology"/>
<dbReference type="SUPFAM" id="SSF51735">
    <property type="entry name" value="NAD(P)-binding Rossmann-fold domains"/>
    <property type="match status" value="1"/>
</dbReference>
<dbReference type="PANTHER" id="PTHR22604:SF105">
    <property type="entry name" value="TRANS-1,2-DIHYDROBENZENE-1,2-DIOL DEHYDROGENASE"/>
    <property type="match status" value="1"/>
</dbReference>
<sequence length="59" mass="6340">MFIGEYMSNKKSINWGIIGAGNIAKKMTAAIAQIPDAKLVAVASKSLERAKSFAEKNNI</sequence>
<evidence type="ECO:0000313" key="5">
    <source>
        <dbReference type="Proteomes" id="UP000249910"/>
    </source>
</evidence>
<dbReference type="Pfam" id="PF01408">
    <property type="entry name" value="GFO_IDH_MocA"/>
    <property type="match status" value="1"/>
</dbReference>
<feature type="domain" description="Gfo/Idh/MocA-like oxidoreductase N-terminal" evidence="3">
    <location>
        <begin position="13"/>
        <end position="58"/>
    </location>
</feature>
<dbReference type="InterPro" id="IPR000683">
    <property type="entry name" value="Gfo/Idh/MocA-like_OxRdtase_N"/>
</dbReference>
<gene>
    <name evidence="4" type="ORF">CDV26_08560</name>
</gene>
<keyword evidence="5" id="KW-1185">Reference proteome</keyword>
<protein>
    <recommendedName>
        <fullName evidence="3">Gfo/Idh/MocA-like oxidoreductase N-terminal domain-containing protein</fullName>
    </recommendedName>
</protein>
<dbReference type="InterPro" id="IPR050984">
    <property type="entry name" value="Gfo/Idh/MocA_domain"/>
</dbReference>
<name>A0ABN5B1Q3_9GAMM</name>
<evidence type="ECO:0000313" key="4">
    <source>
        <dbReference type="EMBL" id="ASG68437.1"/>
    </source>
</evidence>
<evidence type="ECO:0000259" key="3">
    <source>
        <dbReference type="Pfam" id="PF01408"/>
    </source>
</evidence>
<reference evidence="4 5" key="1">
    <citation type="submission" date="2017-06" db="EMBL/GenBank/DDBJ databases">
        <title>Complete genome of Francisella halioticida.</title>
        <authorList>
            <person name="Sjodin A."/>
        </authorList>
    </citation>
    <scope>NUCLEOTIDE SEQUENCE [LARGE SCALE GENOMIC DNA]</scope>
    <source>
        <strain evidence="4 5">DSM 23729</strain>
    </source>
</reference>
<keyword evidence="2" id="KW-0560">Oxidoreductase</keyword>
<dbReference type="Proteomes" id="UP000249910">
    <property type="component" value="Chromosome"/>
</dbReference>
<accession>A0ABN5B1Q3</accession>
<evidence type="ECO:0000256" key="1">
    <source>
        <dbReference type="ARBA" id="ARBA00010928"/>
    </source>
</evidence>
<dbReference type="Gene3D" id="3.40.50.720">
    <property type="entry name" value="NAD(P)-binding Rossmann-like Domain"/>
    <property type="match status" value="1"/>
</dbReference>
<organism evidence="4 5">
    <name type="scientific">Francisella halioticida</name>
    <dbReference type="NCBI Taxonomy" id="549298"/>
    <lineage>
        <taxon>Bacteria</taxon>
        <taxon>Pseudomonadati</taxon>
        <taxon>Pseudomonadota</taxon>
        <taxon>Gammaproteobacteria</taxon>
        <taxon>Thiotrichales</taxon>
        <taxon>Francisellaceae</taxon>
        <taxon>Francisella</taxon>
    </lineage>
</organism>